<comment type="caution">
    <text evidence="1">The sequence shown here is derived from an EMBL/GenBank/DDBJ whole genome shotgun (WGS) entry which is preliminary data.</text>
</comment>
<evidence type="ECO:0000313" key="1">
    <source>
        <dbReference type="EMBL" id="KKN24497.1"/>
    </source>
</evidence>
<accession>A0A0F9PJ13</accession>
<dbReference type="AlphaFoldDB" id="A0A0F9PJ13"/>
<protein>
    <submittedName>
        <fullName evidence="1">Uncharacterized protein</fullName>
    </submittedName>
</protein>
<reference evidence="1" key="1">
    <citation type="journal article" date="2015" name="Nature">
        <title>Complex archaea that bridge the gap between prokaryotes and eukaryotes.</title>
        <authorList>
            <person name="Spang A."/>
            <person name="Saw J.H."/>
            <person name="Jorgensen S.L."/>
            <person name="Zaremba-Niedzwiedzka K."/>
            <person name="Martijn J."/>
            <person name="Lind A.E."/>
            <person name="van Eijk R."/>
            <person name="Schleper C."/>
            <person name="Guy L."/>
            <person name="Ettema T.J."/>
        </authorList>
    </citation>
    <scope>NUCLEOTIDE SEQUENCE</scope>
</reference>
<gene>
    <name evidence="1" type="ORF">LCGC14_0894370</name>
</gene>
<proteinExistence type="predicted"/>
<sequence length="157" mass="17631">MSDTPLTEIREPTVEEQIAKGNPHKNVLEAVGHEPAIERDKHNAWEEGTKFVLDLKVAGEPETYTDMGGNTHKLRDHSITLSELIEKAESGKLVEVIYVGHAHFQTTERLPDNSYAGESYWSTYIPSVMLRKMGIEPEEGKLYVLSLAERLASGELR</sequence>
<organism evidence="1">
    <name type="scientific">marine sediment metagenome</name>
    <dbReference type="NCBI Taxonomy" id="412755"/>
    <lineage>
        <taxon>unclassified sequences</taxon>
        <taxon>metagenomes</taxon>
        <taxon>ecological metagenomes</taxon>
    </lineage>
</organism>
<dbReference type="EMBL" id="LAZR01002879">
    <property type="protein sequence ID" value="KKN24497.1"/>
    <property type="molecule type" value="Genomic_DNA"/>
</dbReference>
<name>A0A0F9PJ13_9ZZZZ</name>